<dbReference type="Proteomes" id="UP000184048">
    <property type="component" value="Unassembled WGS sequence"/>
</dbReference>
<keyword evidence="1" id="KW-0812">Transmembrane</keyword>
<evidence type="ECO:0000256" key="1">
    <source>
        <dbReference type="SAM" id="Phobius"/>
    </source>
</evidence>
<dbReference type="AlphaFoldDB" id="A0A1M5BDE1"/>
<gene>
    <name evidence="2" type="ORF">SAMN02745131_02531</name>
</gene>
<keyword evidence="3" id="KW-1185">Reference proteome</keyword>
<evidence type="ECO:0000313" key="2">
    <source>
        <dbReference type="EMBL" id="SHF40458.1"/>
    </source>
</evidence>
<evidence type="ECO:0000313" key="3">
    <source>
        <dbReference type="Proteomes" id="UP000184048"/>
    </source>
</evidence>
<sequence length="67" mass="7602">MTSSIKWIVLCLMFAVISIWLYTAIDSNWSQENHASIWLTICFFLSAVATILCGFSAIENNDELARK</sequence>
<keyword evidence="1" id="KW-0472">Membrane</keyword>
<dbReference type="OrthoDB" id="9939209at2"/>
<proteinExistence type="predicted"/>
<dbReference type="EMBL" id="FQUU01000010">
    <property type="protein sequence ID" value="SHF40458.1"/>
    <property type="molecule type" value="Genomic_DNA"/>
</dbReference>
<name>A0A1M5BDE1_9BACT</name>
<feature type="transmembrane region" description="Helical" evidence="1">
    <location>
        <begin position="7"/>
        <end position="25"/>
    </location>
</feature>
<dbReference type="RefSeq" id="WP_139256425.1">
    <property type="nucleotide sequence ID" value="NZ_FQUU01000010.1"/>
</dbReference>
<accession>A0A1M5BDE1</accession>
<keyword evidence="1" id="KW-1133">Transmembrane helix</keyword>
<feature type="transmembrane region" description="Helical" evidence="1">
    <location>
        <begin position="37"/>
        <end position="58"/>
    </location>
</feature>
<reference evidence="2 3" key="1">
    <citation type="submission" date="2016-11" db="EMBL/GenBank/DDBJ databases">
        <authorList>
            <person name="Jaros S."/>
            <person name="Januszkiewicz K."/>
            <person name="Wedrychowicz H."/>
        </authorList>
    </citation>
    <scope>NUCLEOTIDE SEQUENCE [LARGE SCALE GENOMIC DNA]</scope>
    <source>
        <strain evidence="2 3">DSM 18119</strain>
    </source>
</reference>
<protein>
    <submittedName>
        <fullName evidence="2">Uncharacterized protein</fullName>
    </submittedName>
</protein>
<organism evidence="2 3">
    <name type="scientific">Flavisolibacter ginsengisoli DSM 18119</name>
    <dbReference type="NCBI Taxonomy" id="1121884"/>
    <lineage>
        <taxon>Bacteria</taxon>
        <taxon>Pseudomonadati</taxon>
        <taxon>Bacteroidota</taxon>
        <taxon>Chitinophagia</taxon>
        <taxon>Chitinophagales</taxon>
        <taxon>Chitinophagaceae</taxon>
        <taxon>Flavisolibacter</taxon>
    </lineage>
</organism>